<sequence length="398" mass="43337">MDTQAPGRRTSTAPATTTVTKPKTTTAAAAAAALAKKTLRRSFTAGGVSTSTSGHASAGKGKGKTTTTTPVSKGKAAVASGRVEKKKHSASRRSSGATSTSATNGSVKGRGRPKGKGKNNPPTDEDEDEEEEEEGDSMDIDSDNSDHDLQPVLLPHKLRVPLHTVDTKWTHLPPSSQSLIATFLTNIETSVLSTFTSEKRRLEAHSTLRNIKRKLNSQLPKIPIPAIPMKDLGLDLPKLHEMNRGIEAQVRPEIVQISTLDREISELRRKLEVKRRQLSELKGNERKEEVLRRERGGRVIWVLRRPLTEVEEKFRGDNVGVENMVKANGDSEGGSTYDPSNDPEVVELKRRLGTHLGSIAANVRPFEGFEERICGVRSVVEEVLGRMGGDVVNGVMEV</sequence>
<name>A0A3N4M3U4_9PEZI</name>
<accession>A0A3N4M3U4</accession>
<organism evidence="3 4">
    <name type="scientific">Terfezia boudieri ATCC MYA-4762</name>
    <dbReference type="NCBI Taxonomy" id="1051890"/>
    <lineage>
        <taxon>Eukaryota</taxon>
        <taxon>Fungi</taxon>
        <taxon>Dikarya</taxon>
        <taxon>Ascomycota</taxon>
        <taxon>Pezizomycotina</taxon>
        <taxon>Pezizomycetes</taxon>
        <taxon>Pezizales</taxon>
        <taxon>Pezizaceae</taxon>
        <taxon>Terfezia</taxon>
    </lineage>
</organism>
<dbReference type="InterPro" id="IPR025212">
    <property type="entry name" value="CAD_CENP-Q"/>
</dbReference>
<reference evidence="3 4" key="1">
    <citation type="journal article" date="2018" name="Nat. Ecol. Evol.">
        <title>Pezizomycetes genomes reveal the molecular basis of ectomycorrhizal truffle lifestyle.</title>
        <authorList>
            <person name="Murat C."/>
            <person name="Payen T."/>
            <person name="Noel B."/>
            <person name="Kuo A."/>
            <person name="Morin E."/>
            <person name="Chen J."/>
            <person name="Kohler A."/>
            <person name="Krizsan K."/>
            <person name="Balestrini R."/>
            <person name="Da Silva C."/>
            <person name="Montanini B."/>
            <person name="Hainaut M."/>
            <person name="Levati E."/>
            <person name="Barry K.W."/>
            <person name="Belfiori B."/>
            <person name="Cichocki N."/>
            <person name="Clum A."/>
            <person name="Dockter R.B."/>
            <person name="Fauchery L."/>
            <person name="Guy J."/>
            <person name="Iotti M."/>
            <person name="Le Tacon F."/>
            <person name="Lindquist E.A."/>
            <person name="Lipzen A."/>
            <person name="Malagnac F."/>
            <person name="Mello A."/>
            <person name="Molinier V."/>
            <person name="Miyauchi S."/>
            <person name="Poulain J."/>
            <person name="Riccioni C."/>
            <person name="Rubini A."/>
            <person name="Sitrit Y."/>
            <person name="Splivallo R."/>
            <person name="Traeger S."/>
            <person name="Wang M."/>
            <person name="Zifcakova L."/>
            <person name="Wipf D."/>
            <person name="Zambonelli A."/>
            <person name="Paolocci F."/>
            <person name="Nowrousian M."/>
            <person name="Ottonello S."/>
            <person name="Baldrian P."/>
            <person name="Spatafora J.W."/>
            <person name="Henrissat B."/>
            <person name="Nagy L.G."/>
            <person name="Aury J.M."/>
            <person name="Wincker P."/>
            <person name="Grigoriev I.V."/>
            <person name="Bonfante P."/>
            <person name="Martin F.M."/>
        </authorList>
    </citation>
    <scope>NUCLEOTIDE SEQUENCE [LARGE SCALE GENOMIC DNA]</scope>
    <source>
        <strain evidence="3 4">ATCC MYA-4762</strain>
    </source>
</reference>
<feature type="compositionally biased region" description="Low complexity" evidence="2">
    <location>
        <begin position="92"/>
        <end position="106"/>
    </location>
</feature>
<proteinExistence type="predicted"/>
<feature type="compositionally biased region" description="Low complexity" evidence="2">
    <location>
        <begin position="45"/>
        <end position="76"/>
    </location>
</feature>
<keyword evidence="1" id="KW-0175">Coiled coil</keyword>
<evidence type="ECO:0000256" key="1">
    <source>
        <dbReference type="SAM" id="Coils"/>
    </source>
</evidence>
<keyword evidence="4" id="KW-1185">Reference proteome</keyword>
<feature type="region of interest" description="Disordered" evidence="2">
    <location>
        <begin position="1"/>
        <end position="25"/>
    </location>
</feature>
<evidence type="ECO:0000313" key="3">
    <source>
        <dbReference type="EMBL" id="RPB28022.1"/>
    </source>
</evidence>
<dbReference type="EMBL" id="ML121530">
    <property type="protein sequence ID" value="RPB28022.1"/>
    <property type="molecule type" value="Genomic_DNA"/>
</dbReference>
<dbReference type="Pfam" id="PF13094">
    <property type="entry name" value="CENP-Q"/>
    <property type="match status" value="1"/>
</dbReference>
<dbReference type="STRING" id="1051890.A0A3N4M3U4"/>
<protein>
    <submittedName>
        <fullName evidence="3">Uncharacterized protein</fullName>
    </submittedName>
</protein>
<dbReference type="OrthoDB" id="2420947at2759"/>
<evidence type="ECO:0000313" key="4">
    <source>
        <dbReference type="Proteomes" id="UP000267821"/>
    </source>
</evidence>
<feature type="compositionally biased region" description="Low complexity" evidence="2">
    <location>
        <begin position="10"/>
        <end position="25"/>
    </location>
</feature>
<feature type="compositionally biased region" description="Acidic residues" evidence="2">
    <location>
        <begin position="123"/>
        <end position="143"/>
    </location>
</feature>
<dbReference type="InParanoid" id="A0A3N4M3U4"/>
<feature type="coiled-coil region" evidence="1">
    <location>
        <begin position="257"/>
        <end position="284"/>
    </location>
</feature>
<evidence type="ECO:0000256" key="2">
    <source>
        <dbReference type="SAM" id="MobiDB-lite"/>
    </source>
</evidence>
<feature type="region of interest" description="Disordered" evidence="2">
    <location>
        <begin position="45"/>
        <end position="149"/>
    </location>
</feature>
<dbReference type="Proteomes" id="UP000267821">
    <property type="component" value="Unassembled WGS sequence"/>
</dbReference>
<dbReference type="AlphaFoldDB" id="A0A3N4M3U4"/>
<gene>
    <name evidence="3" type="ORF">L211DRAFT_865450</name>
</gene>